<evidence type="ECO:0000313" key="2">
    <source>
        <dbReference type="Ensembl" id="ENSAPEP00000011553.1"/>
    </source>
</evidence>
<sequence length="83" mass="9084">MASDRGVPGAGVFGDLPPSYTRSQPPANPDLLRRPSYCHAAFALKQISKVIQRFAVLVWIFNSEGSFHSVGRNVNEKSPKADK</sequence>
<dbReference type="AlphaFoldDB" id="A0A3P8SG27"/>
<name>A0A3P8SG27_AMPPE</name>
<proteinExistence type="predicted"/>
<reference evidence="2 3" key="1">
    <citation type="submission" date="2018-03" db="EMBL/GenBank/DDBJ databases">
        <title>Finding Nemo's genes: A chromosome-scale reference assembly of the genome of the orange clownfish Amphiprion percula.</title>
        <authorList>
            <person name="Lehmann R."/>
        </authorList>
    </citation>
    <scope>NUCLEOTIDE SEQUENCE</scope>
</reference>
<reference evidence="2" key="3">
    <citation type="submission" date="2025-09" db="UniProtKB">
        <authorList>
            <consortium name="Ensembl"/>
        </authorList>
    </citation>
    <scope>IDENTIFICATION</scope>
</reference>
<dbReference type="Proteomes" id="UP000265080">
    <property type="component" value="Chromosome 10"/>
</dbReference>
<organism evidence="2 3">
    <name type="scientific">Amphiprion percula</name>
    <name type="common">Orange clownfish</name>
    <name type="synonym">Lutjanus percula</name>
    <dbReference type="NCBI Taxonomy" id="161767"/>
    <lineage>
        <taxon>Eukaryota</taxon>
        <taxon>Metazoa</taxon>
        <taxon>Chordata</taxon>
        <taxon>Craniata</taxon>
        <taxon>Vertebrata</taxon>
        <taxon>Euteleostomi</taxon>
        <taxon>Actinopterygii</taxon>
        <taxon>Neopterygii</taxon>
        <taxon>Teleostei</taxon>
        <taxon>Neoteleostei</taxon>
        <taxon>Acanthomorphata</taxon>
        <taxon>Ovalentaria</taxon>
        <taxon>Pomacentridae</taxon>
        <taxon>Amphiprion</taxon>
    </lineage>
</organism>
<reference evidence="2" key="2">
    <citation type="submission" date="2025-08" db="UniProtKB">
        <authorList>
            <consortium name="Ensembl"/>
        </authorList>
    </citation>
    <scope>IDENTIFICATION</scope>
</reference>
<feature type="region of interest" description="Disordered" evidence="1">
    <location>
        <begin position="1"/>
        <end position="29"/>
    </location>
</feature>
<evidence type="ECO:0000313" key="3">
    <source>
        <dbReference type="Proteomes" id="UP000265080"/>
    </source>
</evidence>
<evidence type="ECO:0000256" key="1">
    <source>
        <dbReference type="SAM" id="MobiDB-lite"/>
    </source>
</evidence>
<dbReference type="OMA" id="VWIFNSE"/>
<accession>A0A3P8SG27</accession>
<dbReference type="Ensembl" id="ENSAPET00000011863.1">
    <property type="protein sequence ID" value="ENSAPEP00000011553.1"/>
    <property type="gene ID" value="ENSAPEG00000008257.1"/>
</dbReference>
<dbReference type="STRING" id="161767.ENSAPEP00000011553"/>
<keyword evidence="3" id="KW-1185">Reference proteome</keyword>
<protein>
    <submittedName>
        <fullName evidence="2">Uncharacterized protein</fullName>
    </submittedName>
</protein>
<dbReference type="GeneTree" id="ENSGT00940000178325"/>